<accession>A0A2T4ZBY8</accession>
<name>A0A2T4ZBY8_9BACL</name>
<dbReference type="EMBL" id="PZZP01000001">
    <property type="protein sequence ID" value="PTM59421.1"/>
    <property type="molecule type" value="Genomic_DNA"/>
</dbReference>
<evidence type="ECO:0000259" key="1">
    <source>
        <dbReference type="Pfam" id="PF10022"/>
    </source>
</evidence>
<comment type="caution">
    <text evidence="3">The sequence shown here is derived from an EMBL/GenBank/DDBJ whole genome shotgun (WGS) entry which is preliminary data.</text>
</comment>
<feature type="domain" description="DUF2264" evidence="2">
    <location>
        <begin position="366"/>
        <end position="587"/>
    </location>
</feature>
<dbReference type="AlphaFoldDB" id="A0A2T4ZBY8"/>
<dbReference type="Pfam" id="PF20938">
    <property type="entry name" value="DUF2264_C"/>
    <property type="match status" value="1"/>
</dbReference>
<dbReference type="InterPro" id="IPR016624">
    <property type="entry name" value="UCP014753"/>
</dbReference>
<dbReference type="Proteomes" id="UP000241639">
    <property type="component" value="Unassembled WGS sequence"/>
</dbReference>
<keyword evidence="4" id="KW-1185">Reference proteome</keyword>
<dbReference type="RefSeq" id="WP_107726402.1">
    <property type="nucleotide sequence ID" value="NZ_PZZP01000001.1"/>
</dbReference>
<evidence type="ECO:0000259" key="2">
    <source>
        <dbReference type="Pfam" id="PF20938"/>
    </source>
</evidence>
<dbReference type="PIRSF" id="PIRSF014753">
    <property type="entry name" value="UCP014753"/>
    <property type="match status" value="1"/>
</dbReference>
<organism evidence="3 4">
    <name type="scientific">Desmospora activa DSM 45169</name>
    <dbReference type="NCBI Taxonomy" id="1121389"/>
    <lineage>
        <taxon>Bacteria</taxon>
        <taxon>Bacillati</taxon>
        <taxon>Bacillota</taxon>
        <taxon>Bacilli</taxon>
        <taxon>Bacillales</taxon>
        <taxon>Thermoactinomycetaceae</taxon>
        <taxon>Desmospora</taxon>
    </lineage>
</organism>
<dbReference type="InterPro" id="IPR049349">
    <property type="entry name" value="DUF2264_N"/>
</dbReference>
<dbReference type="OrthoDB" id="9813465at2"/>
<dbReference type="PANTHER" id="PTHR35339">
    <property type="entry name" value="LINALOOL DEHYDRATASE_ISOMERASE DOMAIN-CONTAINING PROTEIN"/>
    <property type="match status" value="1"/>
</dbReference>
<gene>
    <name evidence="3" type="ORF">C8J48_2040</name>
</gene>
<reference evidence="3 4" key="1">
    <citation type="submission" date="2018-04" db="EMBL/GenBank/DDBJ databases">
        <title>Genomic Encyclopedia of Archaeal and Bacterial Type Strains, Phase II (KMG-II): from individual species to whole genera.</title>
        <authorList>
            <person name="Goeker M."/>
        </authorList>
    </citation>
    <scope>NUCLEOTIDE SEQUENCE [LARGE SCALE GENOMIC DNA]</scope>
    <source>
        <strain evidence="3 4">DSM 45169</strain>
    </source>
</reference>
<evidence type="ECO:0000313" key="4">
    <source>
        <dbReference type="Proteomes" id="UP000241639"/>
    </source>
</evidence>
<protein>
    <recommendedName>
        <fullName evidence="5">DUF2264 domain-containing protein</fullName>
    </recommendedName>
</protein>
<evidence type="ECO:0000313" key="3">
    <source>
        <dbReference type="EMBL" id="PTM59421.1"/>
    </source>
</evidence>
<evidence type="ECO:0008006" key="5">
    <source>
        <dbReference type="Google" id="ProtNLM"/>
    </source>
</evidence>
<dbReference type="InterPro" id="IPR049237">
    <property type="entry name" value="DUF2264_C"/>
</dbReference>
<dbReference type="Pfam" id="PF10022">
    <property type="entry name" value="DUF2264"/>
    <property type="match status" value="1"/>
</dbReference>
<feature type="domain" description="DUF2264" evidence="1">
    <location>
        <begin position="14"/>
        <end position="355"/>
    </location>
</feature>
<proteinExistence type="predicted"/>
<dbReference type="PANTHER" id="PTHR35339:SF4">
    <property type="entry name" value="LINALOOL DEHYDRATASE_ISOMERASE DOMAIN-CONTAINING PROTEIN"/>
    <property type="match status" value="1"/>
</dbReference>
<sequence>MKPDLPISRNPLQTRADFIYALEQICRPLKPYYSKECARLHLGNTSAGYPDAIAEMEGFSRVLWGLVPLMAGGETSPLWEFHLQGIKNGTNPYHEEYWGTIQDYDQRIVEMAAFGLALALIPEKIWEPLTSQEKDHLSAWLNQINHHQIHDCNWLLFLVLVNLGLKKVGASYDREKMAKNLNRIDQFYLSSGWYADGENAHCDYYTSFAIHYYSLIYAKLMEAEDPERAKRYKERAKIFAHDFIYWFAADGSAIPYGRSLTYRFAQAAFWSALVFAEVTPFPYGVMKGLIRNHLRWWLKQPIFNPDGTLSIGYTYPNLIMAENYNAPGSPYWALKTFLPLALKPEHPFWQTEESPLPPLKAQSVQHSPHLVLCRQEEKNHVLAFNSGHPSTNAHTHTSAKYEKFVYSNRFAFSVPRGEWGLEQGAFDSMLAVSENDQLYRVKRTCEEYQIEGSIIYSKWRPWADVVIQTWLVPGSPWHIRIHRIESKRALDSAEGGFALGITDEHNHPIDLIQNKKELLAVSAQGASGIKILYGDGKSKLTYPHANTNLIHARTVLPTVITTITPGIEWLASAVFGEPDDDRDHYHWDHAPYLRVENDAMILYTNDSDSPVFCQKMD</sequence>